<proteinExistence type="predicted"/>
<dbReference type="InterPro" id="IPR036890">
    <property type="entry name" value="HATPase_C_sf"/>
</dbReference>
<dbReference type="InterPro" id="IPR000014">
    <property type="entry name" value="PAS"/>
</dbReference>
<keyword evidence="11" id="KW-0472">Membrane</keyword>
<evidence type="ECO:0000313" key="16">
    <source>
        <dbReference type="Proteomes" id="UP000220102"/>
    </source>
</evidence>
<dbReference type="InterPro" id="IPR052162">
    <property type="entry name" value="Sensor_kinase/Photoreceptor"/>
</dbReference>
<dbReference type="CDD" id="cd16922">
    <property type="entry name" value="HATPase_EvgS-ArcB-TorS-like"/>
    <property type="match status" value="1"/>
</dbReference>
<feature type="domain" description="PAS" evidence="13">
    <location>
        <begin position="307"/>
        <end position="360"/>
    </location>
</feature>
<dbReference type="Pfam" id="PF08447">
    <property type="entry name" value="PAS_3"/>
    <property type="match status" value="2"/>
</dbReference>
<dbReference type="InterPro" id="IPR029016">
    <property type="entry name" value="GAF-like_dom_sf"/>
</dbReference>
<dbReference type="CDD" id="cd00082">
    <property type="entry name" value="HisKA"/>
    <property type="match status" value="1"/>
</dbReference>
<dbReference type="EMBL" id="PDEQ01000009">
    <property type="protein sequence ID" value="PEN11447.1"/>
    <property type="molecule type" value="Genomic_DNA"/>
</dbReference>
<dbReference type="SMART" id="SM00065">
    <property type="entry name" value="GAF"/>
    <property type="match status" value="1"/>
</dbReference>
<dbReference type="PROSITE" id="PS50112">
    <property type="entry name" value="PAS"/>
    <property type="match status" value="5"/>
</dbReference>
<feature type="domain" description="PAC" evidence="14">
    <location>
        <begin position="494"/>
        <end position="547"/>
    </location>
</feature>
<dbReference type="Pfam" id="PF01590">
    <property type="entry name" value="GAF"/>
    <property type="match status" value="1"/>
</dbReference>
<feature type="domain" description="PAC" evidence="14">
    <location>
        <begin position="624"/>
        <end position="677"/>
    </location>
</feature>
<dbReference type="GO" id="GO:0005886">
    <property type="term" value="C:plasma membrane"/>
    <property type="evidence" value="ECO:0007669"/>
    <property type="project" value="UniProtKB-SubCell"/>
</dbReference>
<evidence type="ECO:0000256" key="11">
    <source>
        <dbReference type="ARBA" id="ARBA00023136"/>
    </source>
</evidence>
<dbReference type="Pfam" id="PF00512">
    <property type="entry name" value="HisKA"/>
    <property type="match status" value="1"/>
</dbReference>
<dbReference type="InterPro" id="IPR035965">
    <property type="entry name" value="PAS-like_dom_sf"/>
</dbReference>
<dbReference type="SUPFAM" id="SSF47384">
    <property type="entry name" value="Homodimeric domain of signal transducing histidine kinase"/>
    <property type="match status" value="1"/>
</dbReference>
<dbReference type="InterPro" id="IPR003661">
    <property type="entry name" value="HisK_dim/P_dom"/>
</dbReference>
<dbReference type="Proteomes" id="UP000220102">
    <property type="component" value="Unassembled WGS sequence"/>
</dbReference>
<evidence type="ECO:0000259" key="14">
    <source>
        <dbReference type="PROSITE" id="PS50113"/>
    </source>
</evidence>
<dbReference type="AlphaFoldDB" id="A0A2A8CUM2"/>
<dbReference type="SMART" id="SM00388">
    <property type="entry name" value="HisKA"/>
    <property type="match status" value="1"/>
</dbReference>
<evidence type="ECO:0000259" key="13">
    <source>
        <dbReference type="PROSITE" id="PS50112"/>
    </source>
</evidence>
<dbReference type="PANTHER" id="PTHR43304">
    <property type="entry name" value="PHYTOCHROME-LIKE PROTEIN CPH1"/>
    <property type="match status" value="1"/>
</dbReference>
<keyword evidence="9" id="KW-0067">ATP-binding</keyword>
<dbReference type="RefSeq" id="WP_098078018.1">
    <property type="nucleotide sequence ID" value="NZ_PDEQ01000009.1"/>
</dbReference>
<dbReference type="InterPro" id="IPR004358">
    <property type="entry name" value="Sig_transdc_His_kin-like_C"/>
</dbReference>
<feature type="domain" description="Histidine kinase" evidence="12">
    <location>
        <begin position="944"/>
        <end position="1158"/>
    </location>
</feature>
<dbReference type="NCBIfam" id="TIGR00229">
    <property type="entry name" value="sensory_box"/>
    <property type="match status" value="6"/>
</dbReference>
<dbReference type="InterPro" id="IPR001610">
    <property type="entry name" value="PAC"/>
</dbReference>
<dbReference type="Pfam" id="PF13426">
    <property type="entry name" value="PAS_9"/>
    <property type="match status" value="2"/>
</dbReference>
<dbReference type="GO" id="GO:0005524">
    <property type="term" value="F:ATP binding"/>
    <property type="evidence" value="ECO:0007669"/>
    <property type="project" value="UniProtKB-KW"/>
</dbReference>
<dbReference type="InterPro" id="IPR036097">
    <property type="entry name" value="HisK_dim/P_sf"/>
</dbReference>
<comment type="caution">
    <text evidence="15">The sequence shown here is derived from an EMBL/GenBank/DDBJ whole genome shotgun (WGS) entry which is preliminary data.</text>
</comment>
<sequence>MTPLPPSVPSNSGRDHQRLVALRRYEILGTDEEAAFDRIVDLAARLLGMPMAGIHFVSDRCQWAKAQTGFQRKEVDLNTSFCARALDTESLLVVDDATVDPRFCENPFVTGAPGIRFYAGAALTTPNGIAIGRLCVLDTAPRPGGLTEDEQATLQQLADVIIDQLEYRAQPRHREEILESITDGFIAVDSEWTVTYLNQRAAEFVQRSSDEMIGEHLWEEFPEEKELIVYKRLQLALEELEAVQFESYSPSLEAWFDVKAYPLDKGGLSIYFDDITERHAREQQLKLMSCAVKDAAESVIITEGAPIDEPGPRIEYVNPAFEEMTGYSAEEVIGKTPRILQGPDTNRGILNRVRTCLEEGKPVTSITGLNYRKDGTPFWVEWSITPVRGDGGTVEHWVSVQRDITQRRELTETLREREEYLSVTLNSIGDAVISTDTSGRITEMNRVAEDLTGWTAEEADGHALREVVDLRDPATGKPVESSVGEVLESGDIVGMNNNRVLHDREEIERQIADSAAPIRSREGELLGVVLVFRDVTDAYQRRQALEEQRERLEMAIVGGRAGMWDWNMQTDATVYDERWAAILGYTLDELEYDNTFFERHTHPDDLQSVYDDIEAHARGELSYLDQEIRMRHKDGSWRWVLDRGKIVEWDEDGNPLRMVGTHVDITERKQAEEELRKSEERFDLAVRGSKDGLWDWDLKNGEVWYSDRFIELIGWPPDVFDQTLEAWKDVLHPDDVEPTMKAIEEHLHDRTPYDVEYRCRSKDGTYRWFQARGQAIWNEEGEPVRVAGSITDITERRRQISIEQRFGRLLEAVPSEIYVFDAETLEFVQTSRGARENLGYEADELAELTPLDLKPYDLETFEEVLAPLRSGEKEIVIFETTHQRKDGSSYPVQVRLQLNRGEVRPRFIAIVLDITERKERERELIQAKEQAEEMSRLKSSFLANMSHEIRTPLTAIIGFTEVLQDEIEGENYDLLSMIFQSGRRLERTLTSVLDLAQLESKTVEMKAETVDLTEEVREALSLFQKDAEDKGLRLEADVPGQPVMASTDRGAIHRVLANLISNAVKFTDDGGVRVGLHPADEHVCIEVEDTGIGIDEAFAEKIFHEFTQESEGYTRTYEGVGLGLHITHRLVDLLGGRITLESEKGKGSLFTITLPYEPEDNPCRMSADAGGAKNVSE</sequence>
<dbReference type="EC" id="2.7.13.3" evidence="3"/>
<evidence type="ECO:0000313" key="15">
    <source>
        <dbReference type="EMBL" id="PEN11447.1"/>
    </source>
</evidence>
<dbReference type="SUPFAM" id="SSF55781">
    <property type="entry name" value="GAF domain-like"/>
    <property type="match status" value="1"/>
</dbReference>
<reference evidence="15 16" key="1">
    <citation type="submission" date="2017-10" db="EMBL/GenBank/DDBJ databases">
        <title>Draft genome of Longibacter Salinarum.</title>
        <authorList>
            <person name="Goh K.M."/>
            <person name="Shamsir M.S."/>
            <person name="Lim S.W."/>
        </authorList>
    </citation>
    <scope>NUCLEOTIDE SEQUENCE [LARGE SCALE GENOMIC DNA]</scope>
    <source>
        <strain evidence="15 16">KCTC 52045</strain>
    </source>
</reference>
<keyword evidence="16" id="KW-1185">Reference proteome</keyword>
<feature type="domain" description="PAS" evidence="13">
    <location>
        <begin position="678"/>
        <end position="750"/>
    </location>
</feature>
<feature type="domain" description="PAS" evidence="13">
    <location>
        <begin position="417"/>
        <end position="490"/>
    </location>
</feature>
<feature type="domain" description="PAC" evidence="14">
    <location>
        <begin position="753"/>
        <end position="805"/>
    </location>
</feature>
<comment type="subcellular location">
    <subcellularLocation>
        <location evidence="2">Cell membrane</location>
    </subcellularLocation>
</comment>
<keyword evidence="6" id="KW-0808">Transferase</keyword>
<dbReference type="PRINTS" id="PR00344">
    <property type="entry name" value="BCTRLSENSOR"/>
</dbReference>
<dbReference type="SUPFAM" id="SSF55785">
    <property type="entry name" value="PYP-like sensor domain (PAS domain)"/>
    <property type="match status" value="6"/>
</dbReference>
<evidence type="ECO:0000256" key="9">
    <source>
        <dbReference type="ARBA" id="ARBA00022840"/>
    </source>
</evidence>
<organism evidence="15 16">
    <name type="scientific">Longibacter salinarum</name>
    <dbReference type="NCBI Taxonomy" id="1850348"/>
    <lineage>
        <taxon>Bacteria</taxon>
        <taxon>Pseudomonadati</taxon>
        <taxon>Rhodothermota</taxon>
        <taxon>Rhodothermia</taxon>
        <taxon>Rhodothermales</taxon>
        <taxon>Salisaetaceae</taxon>
        <taxon>Longibacter</taxon>
    </lineage>
</organism>
<keyword evidence="4" id="KW-1003">Cell membrane</keyword>
<dbReference type="SMART" id="SM00387">
    <property type="entry name" value="HATPase_c"/>
    <property type="match status" value="1"/>
</dbReference>
<dbReference type="OrthoDB" id="5522855at2"/>
<dbReference type="InterPro" id="IPR005467">
    <property type="entry name" value="His_kinase_dom"/>
</dbReference>
<evidence type="ECO:0000256" key="3">
    <source>
        <dbReference type="ARBA" id="ARBA00012438"/>
    </source>
</evidence>
<keyword evidence="7" id="KW-0547">Nucleotide-binding</keyword>
<keyword evidence="8" id="KW-0418">Kinase</keyword>
<dbReference type="Gene3D" id="3.30.450.40">
    <property type="match status" value="1"/>
</dbReference>
<keyword evidence="10" id="KW-0902">Two-component regulatory system</keyword>
<evidence type="ECO:0000256" key="6">
    <source>
        <dbReference type="ARBA" id="ARBA00022679"/>
    </source>
</evidence>
<dbReference type="InterPro" id="IPR003594">
    <property type="entry name" value="HATPase_dom"/>
</dbReference>
<dbReference type="PANTHER" id="PTHR43304:SF1">
    <property type="entry name" value="PAC DOMAIN-CONTAINING PROTEIN"/>
    <property type="match status" value="1"/>
</dbReference>
<dbReference type="FunFam" id="3.30.565.10:FF:000023">
    <property type="entry name" value="PAS domain-containing sensor histidine kinase"/>
    <property type="match status" value="1"/>
</dbReference>
<dbReference type="InterPro" id="IPR013656">
    <property type="entry name" value="PAS_4"/>
</dbReference>
<dbReference type="SUPFAM" id="SSF55874">
    <property type="entry name" value="ATPase domain of HSP90 chaperone/DNA topoisomerase II/histidine kinase"/>
    <property type="match status" value="1"/>
</dbReference>
<dbReference type="PROSITE" id="PS50109">
    <property type="entry name" value="HIS_KIN"/>
    <property type="match status" value="1"/>
</dbReference>
<feature type="domain" description="PAS" evidence="13">
    <location>
        <begin position="170"/>
        <end position="240"/>
    </location>
</feature>
<evidence type="ECO:0000256" key="8">
    <source>
        <dbReference type="ARBA" id="ARBA00022777"/>
    </source>
</evidence>
<dbReference type="InterPro" id="IPR000700">
    <property type="entry name" value="PAS-assoc_C"/>
</dbReference>
<evidence type="ECO:0000256" key="4">
    <source>
        <dbReference type="ARBA" id="ARBA00022475"/>
    </source>
</evidence>
<feature type="domain" description="PAC" evidence="14">
    <location>
        <begin position="876"/>
        <end position="926"/>
    </location>
</feature>
<evidence type="ECO:0000256" key="10">
    <source>
        <dbReference type="ARBA" id="ARBA00023012"/>
    </source>
</evidence>
<dbReference type="Pfam" id="PF02518">
    <property type="entry name" value="HATPase_c"/>
    <property type="match status" value="1"/>
</dbReference>
<evidence type="ECO:0000259" key="12">
    <source>
        <dbReference type="PROSITE" id="PS50109"/>
    </source>
</evidence>
<name>A0A2A8CUM2_9BACT</name>
<dbReference type="SMART" id="SM00086">
    <property type="entry name" value="PAC"/>
    <property type="match status" value="5"/>
</dbReference>
<dbReference type="SMART" id="SM00091">
    <property type="entry name" value="PAS"/>
    <property type="match status" value="6"/>
</dbReference>
<protein>
    <recommendedName>
        <fullName evidence="3">histidine kinase</fullName>
        <ecNumber evidence="3">2.7.13.3</ecNumber>
    </recommendedName>
</protein>
<dbReference type="Gene3D" id="3.30.450.20">
    <property type="entry name" value="PAS domain"/>
    <property type="match status" value="6"/>
</dbReference>
<dbReference type="PROSITE" id="PS50113">
    <property type="entry name" value="PAC"/>
    <property type="match status" value="5"/>
</dbReference>
<dbReference type="InterPro" id="IPR003018">
    <property type="entry name" value="GAF"/>
</dbReference>
<dbReference type="Pfam" id="PF08448">
    <property type="entry name" value="PAS_4"/>
    <property type="match status" value="2"/>
</dbReference>
<feature type="domain" description="PAS" evidence="13">
    <location>
        <begin position="802"/>
        <end position="845"/>
    </location>
</feature>
<dbReference type="CDD" id="cd00130">
    <property type="entry name" value="PAS"/>
    <property type="match status" value="6"/>
</dbReference>
<feature type="domain" description="PAC" evidence="14">
    <location>
        <begin position="364"/>
        <end position="416"/>
    </location>
</feature>
<comment type="catalytic activity">
    <reaction evidence="1">
        <text>ATP + protein L-histidine = ADP + protein N-phospho-L-histidine.</text>
        <dbReference type="EC" id="2.7.13.3"/>
    </reaction>
</comment>
<dbReference type="InterPro" id="IPR013655">
    <property type="entry name" value="PAS_fold_3"/>
</dbReference>
<evidence type="ECO:0000256" key="2">
    <source>
        <dbReference type="ARBA" id="ARBA00004236"/>
    </source>
</evidence>
<gene>
    <name evidence="15" type="ORF">CRI94_15540</name>
</gene>
<dbReference type="Gene3D" id="1.10.287.130">
    <property type="match status" value="1"/>
</dbReference>
<dbReference type="Gene3D" id="3.30.565.10">
    <property type="entry name" value="Histidine kinase-like ATPase, C-terminal domain"/>
    <property type="match status" value="1"/>
</dbReference>
<evidence type="ECO:0000256" key="7">
    <source>
        <dbReference type="ARBA" id="ARBA00022741"/>
    </source>
</evidence>
<dbReference type="GO" id="GO:0000155">
    <property type="term" value="F:phosphorelay sensor kinase activity"/>
    <property type="evidence" value="ECO:0007669"/>
    <property type="project" value="InterPro"/>
</dbReference>
<accession>A0A2A8CUM2</accession>
<evidence type="ECO:0000256" key="1">
    <source>
        <dbReference type="ARBA" id="ARBA00000085"/>
    </source>
</evidence>
<evidence type="ECO:0000256" key="5">
    <source>
        <dbReference type="ARBA" id="ARBA00022553"/>
    </source>
</evidence>
<keyword evidence="5" id="KW-0597">Phosphoprotein</keyword>